<dbReference type="Proteomes" id="UP000305848">
    <property type="component" value="Unassembled WGS sequence"/>
</dbReference>
<name>A0A4U3KTB1_9BACT</name>
<feature type="domain" description="Lcl C-terminal" evidence="1">
    <location>
        <begin position="102"/>
        <end position="223"/>
    </location>
</feature>
<dbReference type="OrthoDB" id="9765957at2"/>
<sequence>MVQMSRFALNTFIYLTDLHFKTSKPLPIMKAIIKTSLSFFLLLAVTSCTKERINSTATQSLNQTATAADASIQATLRIGDMHAGGIIFYLDSTKKHGLVAATKDQSSGIKWYNNTYIVTGAKGTIIGTGASNTTKIVNKQGSGKYAAKLCADLVLNGFSDWYLPSKQELNQLYKHRSKVPGLAATNYWSSTESDTNNAWDQEFGGGFKFADDKSFTIHVRAVRSF</sequence>
<dbReference type="EMBL" id="SZQL01000020">
    <property type="protein sequence ID" value="TKK65570.1"/>
    <property type="molecule type" value="Genomic_DNA"/>
</dbReference>
<proteinExistence type="predicted"/>
<dbReference type="InterPro" id="IPR011460">
    <property type="entry name" value="Lcl_C"/>
</dbReference>
<reference evidence="2 3" key="1">
    <citation type="submission" date="2019-05" db="EMBL/GenBank/DDBJ databases">
        <title>Panacibacter sp. strain 17mud1-8 Genome sequencing and assembly.</title>
        <authorList>
            <person name="Chhetri G."/>
        </authorList>
    </citation>
    <scope>NUCLEOTIDE SEQUENCE [LARGE SCALE GENOMIC DNA]</scope>
    <source>
        <strain evidence="2 3">17mud1-8</strain>
    </source>
</reference>
<organism evidence="2 3">
    <name type="scientific">Ilyomonas limi</name>
    <dbReference type="NCBI Taxonomy" id="2575867"/>
    <lineage>
        <taxon>Bacteria</taxon>
        <taxon>Pseudomonadati</taxon>
        <taxon>Bacteroidota</taxon>
        <taxon>Chitinophagia</taxon>
        <taxon>Chitinophagales</taxon>
        <taxon>Chitinophagaceae</taxon>
        <taxon>Ilyomonas</taxon>
    </lineage>
</organism>
<dbReference type="Pfam" id="PF07603">
    <property type="entry name" value="Lcl_C"/>
    <property type="match status" value="1"/>
</dbReference>
<comment type="caution">
    <text evidence="2">The sequence shown here is derived from an EMBL/GenBank/DDBJ whole genome shotgun (WGS) entry which is preliminary data.</text>
</comment>
<gene>
    <name evidence="2" type="ORF">FC093_19830</name>
</gene>
<protein>
    <submittedName>
        <fullName evidence="2">DUF1566 domain-containing protein</fullName>
    </submittedName>
</protein>
<evidence type="ECO:0000313" key="2">
    <source>
        <dbReference type="EMBL" id="TKK65570.1"/>
    </source>
</evidence>
<evidence type="ECO:0000313" key="3">
    <source>
        <dbReference type="Proteomes" id="UP000305848"/>
    </source>
</evidence>
<accession>A0A4U3KTB1</accession>
<evidence type="ECO:0000259" key="1">
    <source>
        <dbReference type="Pfam" id="PF07603"/>
    </source>
</evidence>
<keyword evidence="3" id="KW-1185">Reference proteome</keyword>
<dbReference type="AlphaFoldDB" id="A0A4U3KTB1"/>